<reference evidence="3" key="1">
    <citation type="journal article" date="2019" name="Int. J. Syst. Evol. Microbiol.">
        <title>The Global Catalogue of Microorganisms (GCM) 10K type strain sequencing project: providing services to taxonomists for standard genome sequencing and annotation.</title>
        <authorList>
            <consortium name="The Broad Institute Genomics Platform"/>
            <consortium name="The Broad Institute Genome Sequencing Center for Infectious Disease"/>
            <person name="Wu L."/>
            <person name="Ma J."/>
        </authorList>
    </citation>
    <scope>NUCLEOTIDE SEQUENCE [LARGE SCALE GENOMIC DNA]</scope>
    <source>
        <strain evidence="3">CCUG 55491</strain>
    </source>
</reference>
<comment type="caution">
    <text evidence="2">The sequence shown here is derived from an EMBL/GenBank/DDBJ whole genome shotgun (WGS) entry which is preliminary data.</text>
</comment>
<evidence type="ECO:0000256" key="1">
    <source>
        <dbReference type="SAM" id="MobiDB-lite"/>
    </source>
</evidence>
<feature type="compositionally biased region" description="Low complexity" evidence="1">
    <location>
        <begin position="211"/>
        <end position="233"/>
    </location>
</feature>
<protein>
    <recommendedName>
        <fullName evidence="4">General secretion pathway protein GspN</fullName>
    </recommendedName>
</protein>
<sequence length="274" mass="28948">MRLDDAGPRTWLLATAAGWAVLAWALALAGMGGRVAPLADDPGLVRPLPPLRAATASRLGPLEQYSEIGTRPLFAVDRRPKAFSLQGDAEGADAAAFDFVLTSVLITPQVRLAILQPPDGSQSLRVKLGDAPESHPAWRLSAVNARSAVFDGPEGQRTMELRVFDGQGGQPPTAVAREGQPPVRPAGVPAGGAVPIEPPPSPTMVAPSAPKPVTATPRPATTPATKPQPSKSSNTDPMLTEQAQMEAIRQRIQARREQLRQQSQPPPQPPDNSR</sequence>
<keyword evidence="3" id="KW-1185">Reference proteome</keyword>
<accession>A0ABW2YRI1</accession>
<dbReference type="Proteomes" id="UP001597090">
    <property type="component" value="Unassembled WGS sequence"/>
</dbReference>
<proteinExistence type="predicted"/>
<gene>
    <name evidence="2" type="ORF">ACFQZQ_07365</name>
</gene>
<feature type="compositionally biased region" description="Low complexity" evidence="1">
    <location>
        <begin position="242"/>
        <end position="251"/>
    </location>
</feature>
<evidence type="ECO:0000313" key="2">
    <source>
        <dbReference type="EMBL" id="MFD0739097.1"/>
    </source>
</evidence>
<feature type="region of interest" description="Disordered" evidence="1">
    <location>
        <begin position="164"/>
        <end position="274"/>
    </location>
</feature>
<dbReference type="EMBL" id="JBHTIH010000003">
    <property type="protein sequence ID" value="MFD0739097.1"/>
    <property type="molecule type" value="Genomic_DNA"/>
</dbReference>
<evidence type="ECO:0008006" key="4">
    <source>
        <dbReference type="Google" id="ProtNLM"/>
    </source>
</evidence>
<evidence type="ECO:0000313" key="3">
    <source>
        <dbReference type="Proteomes" id="UP001597090"/>
    </source>
</evidence>
<organism evidence="2 3">
    <name type="scientific">Lysobacter koreensis</name>
    <dbReference type="NCBI Taxonomy" id="266122"/>
    <lineage>
        <taxon>Bacteria</taxon>
        <taxon>Pseudomonadati</taxon>
        <taxon>Pseudomonadota</taxon>
        <taxon>Gammaproteobacteria</taxon>
        <taxon>Lysobacterales</taxon>
        <taxon>Lysobacteraceae</taxon>
        <taxon>Lysobacter</taxon>
    </lineage>
</organism>
<name>A0ABW2YRI1_9GAMM</name>
<feature type="compositionally biased region" description="Pro residues" evidence="1">
    <location>
        <begin position="264"/>
        <end position="274"/>
    </location>
</feature>
<dbReference type="RefSeq" id="WP_386812109.1">
    <property type="nucleotide sequence ID" value="NZ_JBHTIH010000003.1"/>
</dbReference>
<feature type="compositionally biased region" description="Low complexity" evidence="1">
    <location>
        <begin position="185"/>
        <end position="195"/>
    </location>
</feature>